<accession>A0A0N0IBT6</accession>
<gene>
    <name evidence="2" type="primary">rraB</name>
    <name evidence="5" type="ORF">M992_0310</name>
</gene>
<feature type="region of interest" description="Disordered" evidence="3">
    <location>
        <begin position="132"/>
        <end position="157"/>
    </location>
</feature>
<dbReference type="InterPro" id="IPR036701">
    <property type="entry name" value="RraB-like_sf"/>
</dbReference>
<dbReference type="AlphaFoldDB" id="A0A0N0IBT6"/>
<dbReference type="GO" id="GO:0019899">
    <property type="term" value="F:enzyme binding"/>
    <property type="evidence" value="ECO:0007669"/>
    <property type="project" value="UniProtKB-UniRule"/>
</dbReference>
<name>A0A0N0IBT6_9GAMM</name>
<organism evidence="5 6">
    <name type="scientific">Moellerella wisconsensis ATCC 35017</name>
    <dbReference type="NCBI Taxonomy" id="1354267"/>
    <lineage>
        <taxon>Bacteria</taxon>
        <taxon>Pseudomonadati</taxon>
        <taxon>Pseudomonadota</taxon>
        <taxon>Gammaproteobacteria</taxon>
        <taxon>Enterobacterales</taxon>
        <taxon>Morganellaceae</taxon>
        <taxon>Moellerella</taxon>
    </lineage>
</organism>
<evidence type="ECO:0000256" key="1">
    <source>
        <dbReference type="ARBA" id="ARBA00022490"/>
    </source>
</evidence>
<evidence type="ECO:0000313" key="6">
    <source>
        <dbReference type="Proteomes" id="UP000053226"/>
    </source>
</evidence>
<dbReference type="Gene3D" id="3.30.70.970">
    <property type="entry name" value="RraB-like"/>
    <property type="match status" value="1"/>
</dbReference>
<comment type="function">
    <text evidence="2">Globally modulates RNA abundance by binding to RNase E (Rne) and regulating its endonucleolytic activity. Can modulate Rne action in a substrate-dependent manner by altering the composition of the degradosome.</text>
</comment>
<reference evidence="5 6" key="1">
    <citation type="submission" date="2015-07" db="EMBL/GenBank/DDBJ databases">
        <title>ATOL: Assembling a taxonomically balanced genome-scale reconstruction of the evolutionary history of the Enterobacteriaceae.</title>
        <authorList>
            <person name="Plunkett G.III."/>
            <person name="Neeno-Eckwall E.C."/>
            <person name="Glasner J.D."/>
            <person name="Perna N.T."/>
        </authorList>
    </citation>
    <scope>NUCLEOTIDE SEQUENCE [LARGE SCALE GENOMIC DNA]</scope>
    <source>
        <strain evidence="5 6">ATCC 35017</strain>
    </source>
</reference>
<dbReference type="EMBL" id="LGAA01000003">
    <property type="protein sequence ID" value="KPD04202.1"/>
    <property type="molecule type" value="Genomic_DNA"/>
</dbReference>
<dbReference type="Proteomes" id="UP000053226">
    <property type="component" value="Unassembled WGS sequence"/>
</dbReference>
<dbReference type="HAMAP" id="MF_01888">
    <property type="entry name" value="RraB"/>
    <property type="match status" value="1"/>
</dbReference>
<sequence length="157" mass="17449">MAVGECGNAIDKSEGCNMVDKAEFDAQYEETRLIIEELLEDGSDPDALYAIEHHFSADNFELLEKAAVEAFKLGYEVSDAEELEVEDGSKLMCCDVISECALNAELIDAQVSQLMALAEKMSVNYDGWGTYFEDPDAEYDDEEDDQQPDEAPQTSIH</sequence>
<comment type="similarity">
    <text evidence="2">Belongs to the RraB family.</text>
</comment>
<evidence type="ECO:0000259" key="4">
    <source>
        <dbReference type="Pfam" id="PF06877"/>
    </source>
</evidence>
<dbReference type="Pfam" id="PF06877">
    <property type="entry name" value="RraB"/>
    <property type="match status" value="1"/>
</dbReference>
<dbReference type="PIRSF" id="PIRSF018193">
    <property type="entry name" value="UCP018193"/>
    <property type="match status" value="1"/>
</dbReference>
<dbReference type="SUPFAM" id="SSF89946">
    <property type="entry name" value="Hypothetical protein VC0424"/>
    <property type="match status" value="1"/>
</dbReference>
<evidence type="ECO:0000256" key="2">
    <source>
        <dbReference type="HAMAP-Rule" id="MF_01888"/>
    </source>
</evidence>
<dbReference type="GO" id="GO:0005737">
    <property type="term" value="C:cytoplasm"/>
    <property type="evidence" value="ECO:0007669"/>
    <property type="project" value="UniProtKB-SubCell"/>
</dbReference>
<dbReference type="InterPro" id="IPR016716">
    <property type="entry name" value="RraB"/>
</dbReference>
<evidence type="ECO:0000313" key="5">
    <source>
        <dbReference type="EMBL" id="KPD04202.1"/>
    </source>
</evidence>
<keyword evidence="6" id="KW-1185">Reference proteome</keyword>
<comment type="subcellular location">
    <subcellularLocation>
        <location evidence="2">Cytoplasm</location>
    </subcellularLocation>
</comment>
<comment type="caution">
    <text evidence="5">The sequence shown here is derived from an EMBL/GenBank/DDBJ whole genome shotgun (WGS) entry which is preliminary data.</text>
</comment>
<dbReference type="GO" id="GO:0060698">
    <property type="term" value="F:endoribonuclease inhibitor activity"/>
    <property type="evidence" value="ECO:0007669"/>
    <property type="project" value="UniProtKB-UniRule"/>
</dbReference>
<dbReference type="InterPro" id="IPR009671">
    <property type="entry name" value="RraB_dom"/>
</dbReference>
<dbReference type="NCBIfam" id="NF008393">
    <property type="entry name" value="PRK11191.1"/>
    <property type="match status" value="1"/>
</dbReference>
<feature type="compositionally biased region" description="Acidic residues" evidence="3">
    <location>
        <begin position="133"/>
        <end position="148"/>
    </location>
</feature>
<comment type="subunit">
    <text evidence="2">Interacts with the C-terminal region of Rne.</text>
</comment>
<protein>
    <recommendedName>
        <fullName evidence="2">Regulator of ribonuclease activity B</fullName>
    </recommendedName>
</protein>
<evidence type="ECO:0000256" key="3">
    <source>
        <dbReference type="SAM" id="MobiDB-lite"/>
    </source>
</evidence>
<proteinExistence type="inferred from homology"/>
<feature type="domain" description="Regulator of ribonuclease activity B" evidence="4">
    <location>
        <begin position="29"/>
        <end position="130"/>
    </location>
</feature>
<keyword evidence="1 2" id="KW-0963">Cytoplasm</keyword>